<evidence type="ECO:0000313" key="3">
    <source>
        <dbReference type="Proteomes" id="UP000299102"/>
    </source>
</evidence>
<dbReference type="EMBL" id="BGZK01000279">
    <property type="protein sequence ID" value="GBP33787.1"/>
    <property type="molecule type" value="Genomic_DNA"/>
</dbReference>
<keyword evidence="3" id="KW-1185">Reference proteome</keyword>
<sequence length="122" mass="13463">MAMADSAFESRGTLSRDPVGTGPNSDKDESKRERAKCSEKEKEIIEMRNRIKTVIDDVLYLQGRTGGKKLHANKNLGVSDVTFESINATIRHEKASLERAKAACDDKAPLTLAPDPNHLPEE</sequence>
<gene>
    <name evidence="2" type="ORF">EVAR_25388_1</name>
</gene>
<evidence type="ECO:0000256" key="1">
    <source>
        <dbReference type="SAM" id="MobiDB-lite"/>
    </source>
</evidence>
<feature type="compositionally biased region" description="Basic and acidic residues" evidence="1">
    <location>
        <begin position="25"/>
        <end position="40"/>
    </location>
</feature>
<name>A0A4C1V6C3_EUMVA</name>
<evidence type="ECO:0000313" key="2">
    <source>
        <dbReference type="EMBL" id="GBP33787.1"/>
    </source>
</evidence>
<comment type="caution">
    <text evidence="2">The sequence shown here is derived from an EMBL/GenBank/DDBJ whole genome shotgun (WGS) entry which is preliminary data.</text>
</comment>
<dbReference type="AlphaFoldDB" id="A0A4C1V6C3"/>
<protein>
    <submittedName>
        <fullName evidence="2">Uncharacterized protein</fullName>
    </submittedName>
</protein>
<feature type="region of interest" description="Disordered" evidence="1">
    <location>
        <begin position="1"/>
        <end position="40"/>
    </location>
</feature>
<accession>A0A4C1V6C3</accession>
<dbReference type="Proteomes" id="UP000299102">
    <property type="component" value="Unassembled WGS sequence"/>
</dbReference>
<organism evidence="2 3">
    <name type="scientific">Eumeta variegata</name>
    <name type="common">Bagworm moth</name>
    <name type="synonym">Eumeta japonica</name>
    <dbReference type="NCBI Taxonomy" id="151549"/>
    <lineage>
        <taxon>Eukaryota</taxon>
        <taxon>Metazoa</taxon>
        <taxon>Ecdysozoa</taxon>
        <taxon>Arthropoda</taxon>
        <taxon>Hexapoda</taxon>
        <taxon>Insecta</taxon>
        <taxon>Pterygota</taxon>
        <taxon>Neoptera</taxon>
        <taxon>Endopterygota</taxon>
        <taxon>Lepidoptera</taxon>
        <taxon>Glossata</taxon>
        <taxon>Ditrysia</taxon>
        <taxon>Tineoidea</taxon>
        <taxon>Psychidae</taxon>
        <taxon>Oiketicinae</taxon>
        <taxon>Eumeta</taxon>
    </lineage>
</organism>
<reference evidence="2 3" key="1">
    <citation type="journal article" date="2019" name="Commun. Biol.">
        <title>The bagworm genome reveals a unique fibroin gene that provides high tensile strength.</title>
        <authorList>
            <person name="Kono N."/>
            <person name="Nakamura H."/>
            <person name="Ohtoshi R."/>
            <person name="Tomita M."/>
            <person name="Numata K."/>
            <person name="Arakawa K."/>
        </authorList>
    </citation>
    <scope>NUCLEOTIDE SEQUENCE [LARGE SCALE GENOMIC DNA]</scope>
</reference>
<proteinExistence type="predicted"/>